<dbReference type="PANTHER" id="PTHR21737">
    <property type="entry name" value="POLYGLUTAMINE BINDING PROTEIN 1/MARVEL MEMBRANE-ASSOCIATING DOMAIN CONTAINING 3"/>
    <property type="match status" value="1"/>
</dbReference>
<dbReference type="GO" id="GO:0005737">
    <property type="term" value="C:cytoplasm"/>
    <property type="evidence" value="ECO:0007669"/>
    <property type="project" value="TreeGrafter"/>
</dbReference>
<keyword evidence="7" id="KW-0677">Repeat</keyword>
<dbReference type="InterPro" id="IPR001202">
    <property type="entry name" value="WW_dom"/>
</dbReference>
<evidence type="ECO:0000256" key="10">
    <source>
        <dbReference type="ARBA" id="ARBA00023163"/>
    </source>
</evidence>
<dbReference type="GO" id="GO:0045087">
    <property type="term" value="P:innate immune response"/>
    <property type="evidence" value="ECO:0007669"/>
    <property type="project" value="UniProtKB-KW"/>
</dbReference>
<protein>
    <recommendedName>
        <fullName evidence="3">Polyglutamine-binding protein 1</fullName>
    </recommendedName>
    <alternativeName>
        <fullName evidence="13">Polyglutamine tract-binding protein 1</fullName>
    </alternativeName>
</protein>
<dbReference type="Gene3D" id="2.20.70.10">
    <property type="match status" value="1"/>
</dbReference>
<evidence type="ECO:0000256" key="12">
    <source>
        <dbReference type="ARBA" id="ARBA00023242"/>
    </source>
</evidence>
<dbReference type="SMART" id="SM00456">
    <property type="entry name" value="WW"/>
    <property type="match status" value="1"/>
</dbReference>
<keyword evidence="4" id="KW-0597">Phosphoprotein</keyword>
<dbReference type="GO" id="GO:0043021">
    <property type="term" value="F:ribonucleoprotein complex binding"/>
    <property type="evidence" value="ECO:0007669"/>
    <property type="project" value="TreeGrafter"/>
</dbReference>
<feature type="compositionally biased region" description="Basic and acidic residues" evidence="15">
    <location>
        <begin position="220"/>
        <end position="233"/>
    </location>
</feature>
<dbReference type="GO" id="GO:0016607">
    <property type="term" value="C:nuclear speck"/>
    <property type="evidence" value="ECO:0007669"/>
    <property type="project" value="UniProtKB-SubCell"/>
</dbReference>
<evidence type="ECO:0000313" key="17">
    <source>
        <dbReference type="EMBL" id="CAJ0573733.1"/>
    </source>
</evidence>
<dbReference type="CDD" id="cd00201">
    <property type="entry name" value="WW"/>
    <property type="match status" value="1"/>
</dbReference>
<feature type="compositionally biased region" description="Basic and acidic residues" evidence="15">
    <location>
        <begin position="137"/>
        <end position="150"/>
    </location>
</feature>
<feature type="domain" description="WW" evidence="16">
    <location>
        <begin position="90"/>
        <end position="124"/>
    </location>
</feature>
<dbReference type="Gene3D" id="3.40.30.10">
    <property type="entry name" value="Glutaredoxin"/>
    <property type="match status" value="1"/>
</dbReference>
<gene>
    <name evidence="17" type="ORF">MSPICULIGERA_LOCUS12083</name>
</gene>
<dbReference type="PROSITE" id="PS50020">
    <property type="entry name" value="WW_DOMAIN_2"/>
    <property type="match status" value="1"/>
</dbReference>
<keyword evidence="8" id="KW-0391">Immunity</keyword>
<feature type="region of interest" description="Disordered" evidence="15">
    <location>
        <begin position="137"/>
        <end position="158"/>
    </location>
</feature>
<comment type="subcellular location">
    <subcellularLocation>
        <location evidence="2">Cytoplasmic granule</location>
    </subcellularLocation>
    <subcellularLocation>
        <location evidence="1">Nucleus speckle</location>
    </subcellularLocation>
</comment>
<evidence type="ECO:0000256" key="5">
    <source>
        <dbReference type="ARBA" id="ARBA00022588"/>
    </source>
</evidence>
<reference evidence="17" key="1">
    <citation type="submission" date="2023-06" db="EMBL/GenBank/DDBJ databases">
        <authorList>
            <person name="Delattre M."/>
        </authorList>
    </citation>
    <scope>NUCLEOTIDE SEQUENCE</scope>
    <source>
        <strain evidence="17">AF72</strain>
    </source>
</reference>
<keyword evidence="9" id="KW-0805">Transcription regulation</keyword>
<keyword evidence="5" id="KW-0399">Innate immunity</keyword>
<feature type="non-terminal residue" evidence="17">
    <location>
        <position position="294"/>
    </location>
</feature>
<evidence type="ECO:0000256" key="4">
    <source>
        <dbReference type="ARBA" id="ARBA00022553"/>
    </source>
</evidence>
<dbReference type="AlphaFoldDB" id="A0AA36G2Q5"/>
<keyword evidence="18" id="KW-1185">Reference proteome</keyword>
<dbReference type="PANTHER" id="PTHR21737:SF3">
    <property type="entry name" value="POLYGLUTAMINE-BINDING PROTEIN 1"/>
    <property type="match status" value="1"/>
</dbReference>
<dbReference type="Proteomes" id="UP001177023">
    <property type="component" value="Unassembled WGS sequence"/>
</dbReference>
<evidence type="ECO:0000256" key="2">
    <source>
        <dbReference type="ARBA" id="ARBA00004463"/>
    </source>
</evidence>
<comment type="subunit">
    <text evidence="14">Interacts with POU3F2/Brn-2, ATXN1, TXNL4A, HTT and AR. Interaction with ATXN1 correlates positively with the length of the polyglutamine tract. Interacts with RNA polymerase II large subunit in a phosphorylation-dependent manner. Forms a ternary complex with ATXN1 mutant and phosphorylated RNA polymerase II. Interacts (via C-terminus) with TXNL4A and CD2BP2. Interacts (via WW domain) with ATN1 and SF3B1, and may interact with additional splice factors. Interacts (via WW domain) with WBP11; Leading to reduce interaction between PQBP1 and TXNL4A. Interacts with CAPRIN1. Interacts with DDX1. Interacts with SFPQ. Interacts with KHSRP.</text>
</comment>
<dbReference type="EMBL" id="CATQJA010002622">
    <property type="protein sequence ID" value="CAJ0573733.1"/>
    <property type="molecule type" value="Genomic_DNA"/>
</dbReference>
<keyword evidence="10" id="KW-0804">Transcription</keyword>
<comment type="caution">
    <text evidence="17">The sequence shown here is derived from an EMBL/GenBank/DDBJ whole genome shotgun (WGS) entry which is preliminary data.</text>
</comment>
<accession>A0AA36G2Q5</accession>
<name>A0AA36G2Q5_9BILA</name>
<evidence type="ECO:0000256" key="7">
    <source>
        <dbReference type="ARBA" id="ARBA00022737"/>
    </source>
</evidence>
<evidence type="ECO:0000256" key="13">
    <source>
        <dbReference type="ARBA" id="ARBA00042167"/>
    </source>
</evidence>
<sequence>MALPPALLARLQKRGIVGRDPNEEVFAEDYGSDVKEKKVDDREFAIGCPNKNNPYHVCVEFCYDHWGDGQPESRLNEEYLYRKNRMLTRYPIPEPWVEVYDPGMKRHYYWNPESDEVCWLSPRHPNAVIGEAAPKLARERAHGGGADDSRPPMPPQAPLFDQREAYRQKKQDSETAIRTGIATVKGTTVETVAVIVIAMAVTSPGQSDSDEGKEEEEPSDRDRLRRATRKGIDPMDPAAYSDISVGRWSSGLVEDTKTGVDTTAGGPLFQQRPYPAPGAILARSGKKRPGDDDD</sequence>
<evidence type="ECO:0000256" key="6">
    <source>
        <dbReference type="ARBA" id="ARBA00022664"/>
    </source>
</evidence>
<evidence type="ECO:0000259" key="16">
    <source>
        <dbReference type="PROSITE" id="PS50020"/>
    </source>
</evidence>
<dbReference type="GO" id="GO:0000380">
    <property type="term" value="P:alternative mRNA splicing, via spliceosome"/>
    <property type="evidence" value="ECO:0007669"/>
    <property type="project" value="TreeGrafter"/>
</dbReference>
<feature type="region of interest" description="Disordered" evidence="15">
    <location>
        <begin position="203"/>
        <end position="294"/>
    </location>
</feature>
<evidence type="ECO:0000256" key="8">
    <source>
        <dbReference type="ARBA" id="ARBA00022859"/>
    </source>
</evidence>
<evidence type="ECO:0000256" key="1">
    <source>
        <dbReference type="ARBA" id="ARBA00004324"/>
    </source>
</evidence>
<evidence type="ECO:0000256" key="15">
    <source>
        <dbReference type="SAM" id="MobiDB-lite"/>
    </source>
</evidence>
<evidence type="ECO:0000256" key="11">
    <source>
        <dbReference type="ARBA" id="ARBA00023187"/>
    </source>
</evidence>
<dbReference type="InterPro" id="IPR036020">
    <property type="entry name" value="WW_dom_sf"/>
</dbReference>
<evidence type="ECO:0000313" key="18">
    <source>
        <dbReference type="Proteomes" id="UP001177023"/>
    </source>
</evidence>
<evidence type="ECO:0000256" key="14">
    <source>
        <dbReference type="ARBA" id="ARBA00046362"/>
    </source>
</evidence>
<evidence type="ECO:0000256" key="9">
    <source>
        <dbReference type="ARBA" id="ARBA00023015"/>
    </source>
</evidence>
<feature type="compositionally biased region" description="Acidic residues" evidence="15">
    <location>
        <begin position="208"/>
        <end position="219"/>
    </location>
</feature>
<keyword evidence="6" id="KW-0507">mRNA processing</keyword>
<proteinExistence type="predicted"/>
<evidence type="ECO:0000256" key="3">
    <source>
        <dbReference type="ARBA" id="ARBA00021117"/>
    </source>
</evidence>
<dbReference type="Pfam" id="PF00397">
    <property type="entry name" value="WW"/>
    <property type="match status" value="1"/>
</dbReference>
<organism evidence="17 18">
    <name type="scientific">Mesorhabditis spiculigera</name>
    <dbReference type="NCBI Taxonomy" id="96644"/>
    <lineage>
        <taxon>Eukaryota</taxon>
        <taxon>Metazoa</taxon>
        <taxon>Ecdysozoa</taxon>
        <taxon>Nematoda</taxon>
        <taxon>Chromadorea</taxon>
        <taxon>Rhabditida</taxon>
        <taxon>Rhabditina</taxon>
        <taxon>Rhabditomorpha</taxon>
        <taxon>Rhabditoidea</taxon>
        <taxon>Rhabditidae</taxon>
        <taxon>Mesorhabditinae</taxon>
        <taxon>Mesorhabditis</taxon>
    </lineage>
</organism>
<dbReference type="SUPFAM" id="SSF51045">
    <property type="entry name" value="WW domain"/>
    <property type="match status" value="1"/>
</dbReference>
<keyword evidence="11" id="KW-0508">mRNA splicing</keyword>
<keyword evidence="12" id="KW-0539">Nucleus</keyword>